<dbReference type="Proteomes" id="UP000633448">
    <property type="component" value="Unassembled WGS sequence"/>
</dbReference>
<organism evidence="23 24">
    <name type="scientific">Pitta sordida</name>
    <name type="common">Hooded pitta</name>
    <dbReference type="NCBI Taxonomy" id="9163"/>
    <lineage>
        <taxon>Eukaryota</taxon>
        <taxon>Metazoa</taxon>
        <taxon>Chordata</taxon>
        <taxon>Craniata</taxon>
        <taxon>Vertebrata</taxon>
        <taxon>Euteleostomi</taxon>
        <taxon>Archelosauria</taxon>
        <taxon>Archosauria</taxon>
        <taxon>Dinosauria</taxon>
        <taxon>Saurischia</taxon>
        <taxon>Theropoda</taxon>
        <taxon>Coelurosauria</taxon>
        <taxon>Aves</taxon>
        <taxon>Neognathae</taxon>
        <taxon>Neoaves</taxon>
        <taxon>Telluraves</taxon>
        <taxon>Australaves</taxon>
        <taxon>Passeriformes</taxon>
        <taxon>Pittidae</taxon>
        <taxon>Pitta</taxon>
    </lineage>
</organism>
<evidence type="ECO:0000256" key="14">
    <source>
        <dbReference type="ARBA" id="ARBA00072601"/>
    </source>
</evidence>
<dbReference type="Gene3D" id="2.60.120.200">
    <property type="match status" value="2"/>
</dbReference>
<feature type="coiled-coil region" evidence="19">
    <location>
        <begin position="698"/>
        <end position="730"/>
    </location>
</feature>
<dbReference type="GO" id="GO:0048514">
    <property type="term" value="P:blood vessel morphogenesis"/>
    <property type="evidence" value="ECO:0007669"/>
    <property type="project" value="TreeGrafter"/>
</dbReference>
<keyword evidence="4 20" id="KW-0732">Signal</keyword>
<feature type="domain" description="Laminin G" evidence="21">
    <location>
        <begin position="828"/>
        <end position="1029"/>
    </location>
</feature>
<dbReference type="SUPFAM" id="SSF49899">
    <property type="entry name" value="Concanavalin A-like lectins/glucanases"/>
    <property type="match status" value="2"/>
</dbReference>
<feature type="disulfide bond" evidence="18">
    <location>
        <begin position="103"/>
        <end position="112"/>
    </location>
</feature>
<feature type="disulfide bond" evidence="18">
    <location>
        <begin position="159"/>
        <end position="168"/>
    </location>
</feature>
<dbReference type="PROSITE" id="PS01248">
    <property type="entry name" value="EGF_LAM_1"/>
    <property type="match status" value="1"/>
</dbReference>
<accession>A0A851F8N2</accession>
<dbReference type="Pfam" id="PF00053">
    <property type="entry name" value="EGF_laminin"/>
    <property type="match status" value="2"/>
</dbReference>
<evidence type="ECO:0000256" key="4">
    <source>
        <dbReference type="ARBA" id="ARBA00022729"/>
    </source>
</evidence>
<evidence type="ECO:0000256" key="6">
    <source>
        <dbReference type="ARBA" id="ARBA00022869"/>
    </source>
</evidence>
<dbReference type="InterPro" id="IPR010307">
    <property type="entry name" value="Laminin_dom_II"/>
</dbReference>
<keyword evidence="9 19" id="KW-0175">Coiled coil</keyword>
<evidence type="ECO:0000256" key="1">
    <source>
        <dbReference type="ARBA" id="ARBA00004302"/>
    </source>
</evidence>
<dbReference type="GO" id="GO:0009888">
    <property type="term" value="P:tissue development"/>
    <property type="evidence" value="ECO:0007669"/>
    <property type="project" value="TreeGrafter"/>
</dbReference>
<comment type="caution">
    <text evidence="23">The sequence shown here is derived from an EMBL/GenBank/DDBJ whole genome shotgun (WGS) entry which is preliminary data.</text>
</comment>
<dbReference type="GO" id="GO:0030334">
    <property type="term" value="P:regulation of cell migration"/>
    <property type="evidence" value="ECO:0007669"/>
    <property type="project" value="InterPro"/>
</dbReference>
<dbReference type="PANTHER" id="PTHR10574">
    <property type="entry name" value="NETRIN/LAMININ-RELATED"/>
    <property type="match status" value="1"/>
</dbReference>
<feature type="signal peptide" evidence="20">
    <location>
        <begin position="1"/>
        <end position="25"/>
    </location>
</feature>
<evidence type="ECO:0000259" key="21">
    <source>
        <dbReference type="PROSITE" id="PS50025"/>
    </source>
</evidence>
<dbReference type="InterPro" id="IPR050440">
    <property type="entry name" value="Laminin/Netrin_ECM"/>
</dbReference>
<evidence type="ECO:0000256" key="5">
    <source>
        <dbReference type="ARBA" id="ARBA00022737"/>
    </source>
</evidence>
<keyword evidence="7" id="KW-0130">Cell adhesion</keyword>
<keyword evidence="24" id="KW-1185">Reference proteome</keyword>
<keyword evidence="2" id="KW-0964">Secreted</keyword>
<dbReference type="GO" id="GO:0007411">
    <property type="term" value="P:axon guidance"/>
    <property type="evidence" value="ECO:0007669"/>
    <property type="project" value="TreeGrafter"/>
</dbReference>
<feature type="domain" description="Laminin EGF-like" evidence="22">
    <location>
        <begin position="134"/>
        <end position="188"/>
    </location>
</feature>
<feature type="disulfide bond" evidence="18">
    <location>
        <begin position="226"/>
        <end position="240"/>
    </location>
</feature>
<dbReference type="FunFam" id="2.10.25.10:FF:000569">
    <property type="entry name" value="Laminin subunit alpha 4"/>
    <property type="match status" value="1"/>
</dbReference>
<dbReference type="Pfam" id="PF02210">
    <property type="entry name" value="Laminin_G_2"/>
    <property type="match status" value="2"/>
</dbReference>
<dbReference type="CDD" id="cd00110">
    <property type="entry name" value="LamG"/>
    <property type="match status" value="2"/>
</dbReference>
<dbReference type="FunFam" id="2.10.25.10:FF:000491">
    <property type="entry name" value="Laminin subunit alpha 4"/>
    <property type="match status" value="1"/>
</dbReference>
<evidence type="ECO:0000313" key="23">
    <source>
        <dbReference type="EMBL" id="NWI87977.1"/>
    </source>
</evidence>
<dbReference type="InterPro" id="IPR009254">
    <property type="entry name" value="Laminin_aI"/>
</dbReference>
<dbReference type="GO" id="GO:0043010">
    <property type="term" value="P:camera-type eye development"/>
    <property type="evidence" value="ECO:0007669"/>
    <property type="project" value="TreeGrafter"/>
</dbReference>
<evidence type="ECO:0000256" key="20">
    <source>
        <dbReference type="SAM" id="SignalP"/>
    </source>
</evidence>
<dbReference type="InterPro" id="IPR000742">
    <property type="entry name" value="EGF"/>
</dbReference>
<dbReference type="Pfam" id="PF06009">
    <property type="entry name" value="Laminin_II"/>
    <property type="match status" value="1"/>
</dbReference>
<dbReference type="PROSITE" id="PS50025">
    <property type="entry name" value="LAM_G_DOMAIN"/>
    <property type="match status" value="2"/>
</dbReference>
<evidence type="ECO:0000256" key="9">
    <source>
        <dbReference type="ARBA" id="ARBA00023054"/>
    </source>
</evidence>
<evidence type="ECO:0000313" key="24">
    <source>
        <dbReference type="Proteomes" id="UP000633448"/>
    </source>
</evidence>
<dbReference type="GO" id="GO:0030155">
    <property type="term" value="P:regulation of cell adhesion"/>
    <property type="evidence" value="ECO:0007669"/>
    <property type="project" value="InterPro"/>
</dbReference>
<evidence type="ECO:0000256" key="18">
    <source>
        <dbReference type="PROSITE-ProRule" id="PRU00460"/>
    </source>
</evidence>
<comment type="caution">
    <text evidence="18">Lacks conserved residue(s) required for the propagation of feature annotation.</text>
</comment>
<evidence type="ECO:0000256" key="12">
    <source>
        <dbReference type="ARBA" id="ARBA00023292"/>
    </source>
</evidence>
<keyword evidence="5" id="KW-0677">Repeat</keyword>
<dbReference type="FunFam" id="2.10.25.10:FF:000051">
    <property type="entry name" value="Laminin subunit alpha 4"/>
    <property type="match status" value="1"/>
</dbReference>
<dbReference type="GO" id="GO:0009887">
    <property type="term" value="P:animal organ morphogenesis"/>
    <property type="evidence" value="ECO:0007669"/>
    <property type="project" value="TreeGrafter"/>
</dbReference>
<feature type="domain" description="Laminin EGF-like" evidence="22">
    <location>
        <begin position="84"/>
        <end position="133"/>
    </location>
</feature>
<dbReference type="AlphaFoldDB" id="A0A851F8N2"/>
<dbReference type="GO" id="GO:0005201">
    <property type="term" value="F:extracellular matrix structural constituent"/>
    <property type="evidence" value="ECO:0007669"/>
    <property type="project" value="TreeGrafter"/>
</dbReference>
<protein>
    <recommendedName>
        <fullName evidence="14">Laminin subunit alpha-4</fullName>
    </recommendedName>
    <alternativeName>
        <fullName evidence="17">Laminin-14 subunit alpha</fullName>
    </alternativeName>
    <alternativeName>
        <fullName evidence="16">Laminin-8 subunit alpha</fullName>
    </alternativeName>
    <alternativeName>
        <fullName evidence="15">Laminin-9 subunit alpha</fullName>
    </alternativeName>
</protein>
<evidence type="ECO:0000256" key="11">
    <source>
        <dbReference type="ARBA" id="ARBA00023180"/>
    </source>
</evidence>
<dbReference type="Pfam" id="PF06008">
    <property type="entry name" value="Laminin_I"/>
    <property type="match status" value="1"/>
</dbReference>
<evidence type="ECO:0000256" key="13">
    <source>
        <dbReference type="ARBA" id="ARBA00062601"/>
    </source>
</evidence>
<evidence type="ECO:0000256" key="7">
    <source>
        <dbReference type="ARBA" id="ARBA00022889"/>
    </source>
</evidence>
<dbReference type="CDD" id="cd00055">
    <property type="entry name" value="EGF_Lam"/>
    <property type="match status" value="3"/>
</dbReference>
<feature type="non-terminal residue" evidence="23">
    <location>
        <position position="1275"/>
    </location>
</feature>
<dbReference type="SUPFAM" id="SSF57196">
    <property type="entry name" value="EGF/Laminin"/>
    <property type="match status" value="2"/>
</dbReference>
<feature type="domain" description="Laminin EGF-like" evidence="22">
    <location>
        <begin position="189"/>
        <end position="242"/>
    </location>
</feature>
<feature type="domain" description="Laminin G" evidence="21">
    <location>
        <begin position="1041"/>
        <end position="1221"/>
    </location>
</feature>
<keyword evidence="3" id="KW-0272">Extracellular matrix</keyword>
<keyword evidence="12 18" id="KW-0424">Laminin EGF-like domain</keyword>
<comment type="subcellular location">
    <subcellularLocation>
        <location evidence="1">Secreted</location>
        <location evidence="1">Extracellular space</location>
        <location evidence="1">Extracellular matrix</location>
        <location evidence="1">Basement membrane</location>
    </subcellularLocation>
</comment>
<dbReference type="PROSITE" id="PS50027">
    <property type="entry name" value="EGF_LAM_2"/>
    <property type="match status" value="3"/>
</dbReference>
<dbReference type="SMART" id="SM00282">
    <property type="entry name" value="LamG"/>
    <property type="match status" value="2"/>
</dbReference>
<keyword evidence="8" id="KW-0654">Proteoglycan</keyword>
<name>A0A851F8N2_PITSO</name>
<dbReference type="EMBL" id="WEKX01007797">
    <property type="protein sequence ID" value="NWI87977.1"/>
    <property type="molecule type" value="Genomic_DNA"/>
</dbReference>
<dbReference type="GO" id="GO:0005576">
    <property type="term" value="C:extracellular region"/>
    <property type="evidence" value="ECO:0007669"/>
    <property type="project" value="UniProtKB-ARBA"/>
</dbReference>
<comment type="subunit">
    <text evidence="13">Laminin is a complex glycoprotein, consisting of three different polypeptide chains (alpha, beta, gamma), which are bound to each other by disulfide bonds into a cross-shaped molecule comprising one long and three short arms with globules at each end. Alpha-4 is a subunit of laminin-8 (laminin-411), laminin-9 (laminin-421) and laminin-14 (laminin-423).</text>
</comment>
<dbReference type="SMART" id="SM00180">
    <property type="entry name" value="EGF_Lam"/>
    <property type="match status" value="3"/>
</dbReference>
<gene>
    <name evidence="23" type="primary">Lama4</name>
    <name evidence="23" type="ORF">PITSOR_R07329</name>
</gene>
<keyword evidence="10 18" id="KW-1015">Disulfide bond</keyword>
<evidence type="ECO:0000256" key="10">
    <source>
        <dbReference type="ARBA" id="ARBA00023157"/>
    </source>
</evidence>
<proteinExistence type="predicted"/>
<dbReference type="FunFam" id="2.60.120.200:FF:000066">
    <property type="entry name" value="Laminin subunit alpha 4"/>
    <property type="match status" value="1"/>
</dbReference>
<feature type="chain" id="PRO_5032491494" description="Laminin subunit alpha-4" evidence="20">
    <location>
        <begin position="26"/>
        <end position="1275"/>
    </location>
</feature>
<evidence type="ECO:0000256" key="15">
    <source>
        <dbReference type="ARBA" id="ARBA00077984"/>
    </source>
</evidence>
<dbReference type="InterPro" id="IPR001791">
    <property type="entry name" value="Laminin_G"/>
</dbReference>
<evidence type="ECO:0000256" key="19">
    <source>
        <dbReference type="SAM" id="Coils"/>
    </source>
</evidence>
<dbReference type="PANTHER" id="PTHR10574:SF409">
    <property type="entry name" value="LAMININ SUBUNIT ALPHA-1"/>
    <property type="match status" value="1"/>
</dbReference>
<dbReference type="SMART" id="SM00181">
    <property type="entry name" value="EGF"/>
    <property type="match status" value="3"/>
</dbReference>
<evidence type="ECO:0000256" key="16">
    <source>
        <dbReference type="ARBA" id="ARBA00080104"/>
    </source>
</evidence>
<keyword evidence="11" id="KW-0325">Glycoprotein</keyword>
<reference evidence="23" key="1">
    <citation type="submission" date="2019-10" db="EMBL/GenBank/DDBJ databases">
        <title>Bird 10,000 Genomes (B10K) Project - Family phase.</title>
        <authorList>
            <person name="Zhang G."/>
        </authorList>
    </citation>
    <scope>NUCLEOTIDE SEQUENCE</scope>
    <source>
        <strain evidence="23">B10K-DU-002-53</strain>
        <tissue evidence="23">Muscle</tissue>
    </source>
</reference>
<dbReference type="GO" id="GO:0007155">
    <property type="term" value="P:cell adhesion"/>
    <property type="evidence" value="ECO:0007669"/>
    <property type="project" value="UniProtKB-KW"/>
</dbReference>
<evidence type="ECO:0000256" key="8">
    <source>
        <dbReference type="ARBA" id="ARBA00022974"/>
    </source>
</evidence>
<dbReference type="Pfam" id="PF24973">
    <property type="entry name" value="EGF_LMN_ATRN"/>
    <property type="match status" value="1"/>
</dbReference>
<dbReference type="GO" id="GO:0045995">
    <property type="term" value="P:regulation of embryonic development"/>
    <property type="evidence" value="ECO:0007669"/>
    <property type="project" value="InterPro"/>
</dbReference>
<evidence type="ECO:0000256" key="17">
    <source>
        <dbReference type="ARBA" id="ARBA00082518"/>
    </source>
</evidence>
<feature type="non-terminal residue" evidence="23">
    <location>
        <position position="1"/>
    </location>
</feature>
<evidence type="ECO:0000259" key="22">
    <source>
        <dbReference type="PROSITE" id="PS50027"/>
    </source>
</evidence>
<feature type="disulfide bond" evidence="18">
    <location>
        <begin position="214"/>
        <end position="223"/>
    </location>
</feature>
<dbReference type="GO" id="GO:0005604">
    <property type="term" value="C:basement membrane"/>
    <property type="evidence" value="ECO:0007669"/>
    <property type="project" value="UniProtKB-SubCell"/>
</dbReference>
<evidence type="ECO:0000256" key="2">
    <source>
        <dbReference type="ARBA" id="ARBA00022525"/>
    </source>
</evidence>
<dbReference type="InterPro" id="IPR002049">
    <property type="entry name" value="LE_dom"/>
</dbReference>
<dbReference type="InterPro" id="IPR056863">
    <property type="entry name" value="LMN_ATRN_NET-like_EGF"/>
</dbReference>
<dbReference type="GO" id="GO:0005102">
    <property type="term" value="F:signaling receptor binding"/>
    <property type="evidence" value="ECO:0007669"/>
    <property type="project" value="InterPro"/>
</dbReference>
<dbReference type="Gene3D" id="2.10.25.10">
    <property type="entry name" value="Laminin"/>
    <property type="match status" value="3"/>
</dbReference>
<keyword evidence="6" id="KW-0084">Basement membrane</keyword>
<dbReference type="OrthoDB" id="5836593at2759"/>
<evidence type="ECO:0000256" key="3">
    <source>
        <dbReference type="ARBA" id="ARBA00022530"/>
    </source>
</evidence>
<dbReference type="InterPro" id="IPR013320">
    <property type="entry name" value="ConA-like_dom_sf"/>
</dbReference>
<dbReference type="FunFam" id="2.60.120.200:FF:000058">
    <property type="entry name" value="Laminin subunit alpha 4"/>
    <property type="match status" value="1"/>
</dbReference>
<sequence length="1275" mass="141587">MALISAWPLVSPILFFLRCLSSSTASSEGSVFQFDIEGSSAVSTQEATVIRGQQQAVATGSWVPFAEGCQEGFYRTSSGKCSPCNCNGNANRCLDGSGICVDCQRNTTGQHCEQCPDGFIGDVVRGVPTFCQPCPCPLPAHSNFAVSCYRKSGSVRCVCKENYAGPNCERCAPGYYGNPVLIGSTCKKCDCNGNSDPNLIFEDCDEVTGQCRNCLHNTSGFKCERCAPGYYGDARFAKNCTACNCGGRMCDSQTGECLADSPEVSTDTDCPTISCDKCIWDLTDDIRLSVLAIDESKSTLLSISTGVAAQKRLNDLNLTTTHLQVQVLMMFYFLIVSSGLFSLVISNTCSTSIPVIACKGLLVQKETMETKNRATQLVQQLNNIRDNIEEISRKSKYYAIQQELSPEEIAQKLKVAEEMLKEIKRRKPFINQRQLADEEENAAENLLQKVEEFHEKYNDTRSLVSDVLEQLSEQDVNLSDLEEALDQALDYVIKTEDINKENTASLQRREKQHEKVKEEIDEVNSILLNATTILEGPQKVNSDLSDIIKNTSGFYAEIDGAKKELQEKIANLSLFDDDLVEKAMHHAHNLRRLADELDGNLYGVDSNGLVQKAINASNVYENIAGYIEEANKAALQALNTTNRVKDAAVGIDTQVIYHKGKSEELLIQAMQLQRTAYDSNDYTIADTSWQVNGTFARMKALRNQLTRAIAKLQSAETGEARERLEQAKQKTAEALSATMTVTEAVTPMDENVKLWSQNLQDFHHNSEAYDNAVHSAGDAVKKLTEVFPQLLDKLRRVEQKAPANNISSSIQRIRELIAQTRSVASKVQVSMMFEGQSAVEVNPKINVEELKSFTSMSLYIKLQKDNPQLTASPDRFILYLGNKNAKHYIGLAIKNDNLVYIYNLGGQDVEIPLDAKPVSTWPSYFSIIKIERIGRHGKMFLTVPSPSSTDEEKFIKKGETLGHGSLLNLEPDNAVFYVGGVPPEFKLPPSLNLPGFIGCLELATLNNDVISLYNFKRVYNIDTTTSPPCARDKLAFTQSRAVSYFFDGSGYALARNIERRGKFSQVTRFDIEVRTPTDNGLILLMINGSMFFSLEMHNGFLYLRYDFGFSNGPVLLEDSMKKALINDAKFHEISIIYHNSKKMILVVDRRHIKSVDNERTAMPFTDIYIGGAPAEILHSSSISSHLAGSIGFKGCMKGFQFQKKDFNLLEEPGTLGISYGCPEDSLMSRNAYFNGESFIASRQKASLFTEFEGGFNFRTLQPSGLLFYYSEGVSI</sequence>